<sequence>MHLNSTWDFPEGQNWVKNGTWPSLDPRREEKL</sequence>
<organism evidence="2 3">
    <name type="scientific">Trichinella spiralis</name>
    <name type="common">Trichina worm</name>
    <dbReference type="NCBI Taxonomy" id="6334"/>
    <lineage>
        <taxon>Eukaryota</taxon>
        <taxon>Metazoa</taxon>
        <taxon>Ecdysozoa</taxon>
        <taxon>Nematoda</taxon>
        <taxon>Enoplea</taxon>
        <taxon>Dorylaimia</taxon>
        <taxon>Trichinellida</taxon>
        <taxon>Trichinellidae</taxon>
        <taxon>Trichinella</taxon>
    </lineage>
</organism>
<name>A0A0V0Z5R5_TRISP</name>
<comment type="caution">
    <text evidence="2">The sequence shown here is derived from an EMBL/GenBank/DDBJ whole genome shotgun (WGS) entry which is preliminary data.</text>
</comment>
<accession>A0A0V0Z5R5</accession>
<evidence type="ECO:0000313" key="3">
    <source>
        <dbReference type="Proteomes" id="UP000054776"/>
    </source>
</evidence>
<dbReference type="Proteomes" id="UP000054776">
    <property type="component" value="Unassembled WGS sequence"/>
</dbReference>
<evidence type="ECO:0000256" key="1">
    <source>
        <dbReference type="SAM" id="MobiDB-lite"/>
    </source>
</evidence>
<reference evidence="2 3" key="1">
    <citation type="submission" date="2015-01" db="EMBL/GenBank/DDBJ databases">
        <title>Evolution of Trichinella species and genotypes.</title>
        <authorList>
            <person name="Korhonen P.K."/>
            <person name="Edoardo P."/>
            <person name="Giuseppe L.R."/>
            <person name="Gasser R.B."/>
        </authorList>
    </citation>
    <scope>NUCLEOTIDE SEQUENCE [LARGE SCALE GENOMIC DNA]</scope>
    <source>
        <strain evidence="2">ISS3</strain>
    </source>
</reference>
<feature type="region of interest" description="Disordered" evidence="1">
    <location>
        <begin position="1"/>
        <end position="32"/>
    </location>
</feature>
<evidence type="ECO:0000313" key="2">
    <source>
        <dbReference type="EMBL" id="KRY07771.1"/>
    </source>
</evidence>
<protein>
    <submittedName>
        <fullName evidence="2">Uncharacterized protein</fullName>
    </submittedName>
</protein>
<dbReference type="InParanoid" id="A0A0V0Z5R5"/>
<dbReference type="EMBL" id="JYDH01002718">
    <property type="protein sequence ID" value="KRY07771.1"/>
    <property type="molecule type" value="Genomic_DNA"/>
</dbReference>
<gene>
    <name evidence="2" type="ORF">T01_4576</name>
</gene>
<keyword evidence="3" id="KW-1185">Reference proteome</keyword>
<dbReference type="AlphaFoldDB" id="A0A0V0Z5R5"/>
<proteinExistence type="predicted"/>